<evidence type="ECO:0000256" key="6">
    <source>
        <dbReference type="ARBA" id="ARBA00048612"/>
    </source>
</evidence>
<dbReference type="AlphaFoldDB" id="Q5N7X7"/>
<dbReference type="PANTHER" id="PTHR12049">
    <property type="entry name" value="PROTEIN ARGININE METHYLTRANSFERASE NDUFAF7, MITOCHONDRIAL"/>
    <property type="match status" value="1"/>
</dbReference>
<dbReference type="PANTHER" id="PTHR12049:SF5">
    <property type="entry name" value="PROTEIN ARGININE METHYLTRANSFERASE NDUFAF7 HOMOLOG, MITOCHONDRIAL"/>
    <property type="match status" value="1"/>
</dbReference>
<dbReference type="InterPro" id="IPR003788">
    <property type="entry name" value="NDUFAF7"/>
</dbReference>
<accession>Q5N7X7</accession>
<keyword evidence="5 7" id="KW-0496">Mitochondrion</keyword>
<evidence type="ECO:0000256" key="2">
    <source>
        <dbReference type="ARBA" id="ARBA00005891"/>
    </source>
</evidence>
<comment type="similarity">
    <text evidence="2 7">Belongs to the NDUFAF7 family.</text>
</comment>
<dbReference type="Proteomes" id="UP000817658">
    <property type="component" value="Chromosome 1"/>
</dbReference>
<gene>
    <name evidence="8" type="primary">P0470A12.18</name>
</gene>
<comment type="function">
    <text evidence="7">Arginine methyltransferase involved in the assembly or stability of mitochondrial NADH:ubiquinone oxidoreductase complex (complex I).</text>
</comment>
<keyword evidence="4 7" id="KW-0808">Transferase</keyword>
<evidence type="ECO:0000256" key="7">
    <source>
        <dbReference type="RuleBase" id="RU364114"/>
    </source>
</evidence>
<comment type="subcellular location">
    <subcellularLocation>
        <location evidence="1 7">Mitochondrion</location>
    </subcellularLocation>
</comment>
<protein>
    <recommendedName>
        <fullName evidence="7">Protein arginine methyltransferase NDUFAF7</fullName>
        <ecNumber evidence="7">2.1.1.320</ecNumber>
    </recommendedName>
</protein>
<organism evidence="8">
    <name type="scientific">Oryza sativa subsp. japonica</name>
    <name type="common">Rice</name>
    <dbReference type="NCBI Taxonomy" id="39947"/>
    <lineage>
        <taxon>Eukaryota</taxon>
        <taxon>Viridiplantae</taxon>
        <taxon>Streptophyta</taxon>
        <taxon>Embryophyta</taxon>
        <taxon>Tracheophyta</taxon>
        <taxon>Spermatophyta</taxon>
        <taxon>Magnoliopsida</taxon>
        <taxon>Liliopsida</taxon>
        <taxon>Poales</taxon>
        <taxon>Poaceae</taxon>
        <taxon>BOP clade</taxon>
        <taxon>Oryzoideae</taxon>
        <taxon>Oryzeae</taxon>
        <taxon>Oryzinae</taxon>
        <taxon>Oryza</taxon>
        <taxon>Oryza sativa</taxon>
    </lineage>
</organism>
<evidence type="ECO:0000256" key="1">
    <source>
        <dbReference type="ARBA" id="ARBA00004173"/>
    </source>
</evidence>
<dbReference type="GO" id="GO:0035243">
    <property type="term" value="F:protein-arginine omega-N symmetric methyltransferase activity"/>
    <property type="evidence" value="ECO:0007669"/>
    <property type="project" value="UniProtKB-EC"/>
</dbReference>
<evidence type="ECO:0000256" key="5">
    <source>
        <dbReference type="ARBA" id="ARBA00023128"/>
    </source>
</evidence>
<dbReference type="GO" id="GO:0032259">
    <property type="term" value="P:methylation"/>
    <property type="evidence" value="ECO:0007669"/>
    <property type="project" value="UniProtKB-KW"/>
</dbReference>
<evidence type="ECO:0000256" key="3">
    <source>
        <dbReference type="ARBA" id="ARBA00022603"/>
    </source>
</evidence>
<sequence>MAPPHMASVPAALRRAATLARWYPAAMFSSGIVPENKPILVRDFVRSALYDPNHGYFSKRSGPVGVLDSSIRFNQLDGNPPFYLLLGSFYCLDRIWMWEFAEKQLETVGEVRSHLSKFMVECRDATDRAGWGRKDPQPCWVLMLEAISLGHLVDVVSCLQKDGRTLDHRNYLEAQGDADIFFPTDFWLLEKIDHDCSGFSKQQKNPGAFKPVKTRRTIIRTGKSFSRPKNRKFDLSISVLHKLHG</sequence>
<dbReference type="EC" id="2.1.1.320" evidence="7"/>
<evidence type="ECO:0000313" key="8">
    <source>
        <dbReference type="EMBL" id="BAD82434.1"/>
    </source>
</evidence>
<dbReference type="GO" id="GO:0005739">
    <property type="term" value="C:mitochondrion"/>
    <property type="evidence" value="ECO:0007669"/>
    <property type="project" value="UniProtKB-SubCell"/>
</dbReference>
<proteinExistence type="inferred from homology"/>
<dbReference type="EMBL" id="AP003436">
    <property type="protein sequence ID" value="BAD82434.1"/>
    <property type="molecule type" value="Genomic_DNA"/>
</dbReference>
<keyword evidence="3 7" id="KW-0489">Methyltransferase</keyword>
<evidence type="ECO:0000256" key="4">
    <source>
        <dbReference type="ARBA" id="ARBA00022679"/>
    </source>
</evidence>
<comment type="catalytic activity">
    <reaction evidence="6 7">
        <text>L-arginyl-[protein] + 2 S-adenosyl-L-methionine = N(omega),N(omega)'-dimethyl-L-arginyl-[protein] + 2 S-adenosyl-L-homocysteine + 2 H(+)</text>
        <dbReference type="Rhea" id="RHEA:48108"/>
        <dbReference type="Rhea" id="RHEA-COMP:10532"/>
        <dbReference type="Rhea" id="RHEA-COMP:11992"/>
        <dbReference type="ChEBI" id="CHEBI:15378"/>
        <dbReference type="ChEBI" id="CHEBI:29965"/>
        <dbReference type="ChEBI" id="CHEBI:57856"/>
        <dbReference type="ChEBI" id="CHEBI:59789"/>
        <dbReference type="ChEBI" id="CHEBI:88221"/>
        <dbReference type="EC" id="2.1.1.320"/>
    </reaction>
</comment>
<reference evidence="8" key="1">
    <citation type="journal article" date="2002" name="Nature">
        <title>The genome sequence and structure of rice chromosome 1.</title>
        <authorList>
            <person name="Sasaki T."/>
            <person name="Matsumoto T."/>
            <person name="Yamamoto K."/>
            <person name="Sakata K."/>
            <person name="Baba T."/>
            <person name="Katayose Y."/>
            <person name="Wu J."/>
            <person name="Niimura Y."/>
            <person name="Cheng Z."/>
            <person name="Nagamura Y."/>
            <person name="Antonio B.A."/>
            <person name="Kanamori H."/>
            <person name="Hosokawa S."/>
            <person name="Masukawa M."/>
            <person name="Arikawa K."/>
            <person name="Chiden Y."/>
            <person name="Hayashi M."/>
            <person name="Okamoto M."/>
            <person name="Ando T."/>
            <person name="Aoki H."/>
            <person name="Arita K."/>
            <person name="Hamada M."/>
            <person name="Harada C."/>
            <person name="Hijishita S."/>
            <person name="Honda M."/>
            <person name="Ichikawa Y."/>
            <person name="Idonuma A."/>
            <person name="Iijima M."/>
            <person name="Ikeda M."/>
            <person name="Ikeno M."/>
            <person name="Itoh S."/>
            <person name="Itoh T."/>
            <person name="Itoh Y."/>
            <person name="Itoh Y."/>
            <person name="Iwabuchi A."/>
            <person name="Kamiya K."/>
            <person name="Karasawa W."/>
            <person name="Katagiri S."/>
            <person name="Kikuta A."/>
            <person name="Kobayashi N."/>
            <person name="Kono I."/>
            <person name="Machita K."/>
            <person name="Maehara T."/>
            <person name="Mizuno H."/>
            <person name="Mizubayashi T."/>
            <person name="Mukai Y."/>
            <person name="Nagasaki H."/>
            <person name="Nakashima M."/>
            <person name="Nakama Y."/>
            <person name="Nakamichi Y."/>
            <person name="Nakamura M."/>
            <person name="Namiki N."/>
            <person name="Negishi M."/>
            <person name="Ohta I."/>
            <person name="Ono N."/>
            <person name="Saji S."/>
            <person name="Sakai K."/>
            <person name="Shibata M."/>
            <person name="Shimokawa T."/>
            <person name="Shomura A."/>
            <person name="Song J."/>
            <person name="Takazaki Y."/>
            <person name="Terasawa K."/>
            <person name="Tsuji K."/>
            <person name="Waki K."/>
            <person name="Yamagata H."/>
            <person name="Yamane H."/>
            <person name="Yoshiki S."/>
            <person name="Yoshihara R."/>
            <person name="Yukawa K."/>
            <person name="Zhong H."/>
            <person name="Iwama H."/>
            <person name="Endo T."/>
            <person name="Ito H."/>
            <person name="Hahn J.H."/>
            <person name="Kim H.I."/>
            <person name="Eun M.Y."/>
            <person name="Yano M."/>
            <person name="Jiang J."/>
            <person name="Gojobori T."/>
        </authorList>
    </citation>
    <scope>NUCLEOTIDE SEQUENCE [LARGE SCALE GENOMIC DNA]</scope>
</reference>
<name>Q5N7X7_ORYSJ</name>